<accession>A0A943I301</accession>
<keyword evidence="3" id="KW-0804">Transcription</keyword>
<dbReference type="SUPFAM" id="SSF64288">
    <property type="entry name" value="Chorismate lyase-like"/>
    <property type="match status" value="1"/>
</dbReference>
<dbReference type="InterPro" id="IPR028978">
    <property type="entry name" value="Chorismate_lyase_/UTRA_dom_sf"/>
</dbReference>
<reference evidence="5" key="1">
    <citation type="submission" date="2021-02" db="EMBL/GenBank/DDBJ databases">
        <title>Infant gut strain persistence is associated with maternal origin, phylogeny, and functional potential including surface adhesion and iron acquisition.</title>
        <authorList>
            <person name="Lou Y.C."/>
        </authorList>
    </citation>
    <scope>NUCLEOTIDE SEQUENCE</scope>
    <source>
        <strain evidence="5">L3_108_000G1_dasL3_108_000G1_metabat.metabat.11</strain>
    </source>
</reference>
<evidence type="ECO:0000256" key="2">
    <source>
        <dbReference type="ARBA" id="ARBA00023125"/>
    </source>
</evidence>
<dbReference type="InterPro" id="IPR036390">
    <property type="entry name" value="WH_DNA-bd_sf"/>
</dbReference>
<name>A0A943I301_9FIRM</name>
<dbReference type="Gene3D" id="1.10.10.10">
    <property type="entry name" value="Winged helix-like DNA-binding domain superfamily/Winged helix DNA-binding domain"/>
    <property type="match status" value="1"/>
</dbReference>
<dbReference type="Pfam" id="PF07702">
    <property type="entry name" value="UTRA"/>
    <property type="match status" value="1"/>
</dbReference>
<dbReference type="Gene3D" id="3.40.1410.10">
    <property type="entry name" value="Chorismate lyase-like"/>
    <property type="match status" value="1"/>
</dbReference>
<proteinExistence type="predicted"/>
<dbReference type="InterPro" id="IPR050679">
    <property type="entry name" value="Bact_HTH_transcr_reg"/>
</dbReference>
<dbReference type="PROSITE" id="PS50949">
    <property type="entry name" value="HTH_GNTR"/>
    <property type="match status" value="1"/>
</dbReference>
<dbReference type="RefSeq" id="WP_297671226.1">
    <property type="nucleotide sequence ID" value="NZ_JAGZCC010000017.1"/>
</dbReference>
<sequence>MSTLYLQIKDDILKKIESGQYKQDQTIPTELELASYYQVSRPTIRHAIELLVDQGYLEKRKKRGTIVCKRKLEQEFTRIIASFDSQMHQKGLSTQTKVLSFHKEKANLEIKEALKLTNDDLVYKLVRLRYVDNQPNVLVTTYIPYNLFKEFKDIDFSHVSLYDMFNKFNHPVYKISRLLEVIKADETVSDLLNIEKGSPIFYFHSYGKDNQQNLIEYSISKYRGDLNSFLFDLSKIDN</sequence>
<evidence type="ECO:0000256" key="1">
    <source>
        <dbReference type="ARBA" id="ARBA00023015"/>
    </source>
</evidence>
<keyword evidence="1" id="KW-0805">Transcription regulation</keyword>
<feature type="domain" description="HTH gntR-type" evidence="4">
    <location>
        <begin position="2"/>
        <end position="70"/>
    </location>
</feature>
<gene>
    <name evidence="5" type="ORF">KHX14_04280</name>
</gene>
<dbReference type="SMART" id="SM00345">
    <property type="entry name" value="HTH_GNTR"/>
    <property type="match status" value="1"/>
</dbReference>
<dbReference type="GO" id="GO:0045892">
    <property type="term" value="P:negative regulation of DNA-templated transcription"/>
    <property type="evidence" value="ECO:0007669"/>
    <property type="project" value="TreeGrafter"/>
</dbReference>
<dbReference type="InterPro" id="IPR011663">
    <property type="entry name" value="UTRA"/>
</dbReference>
<organism evidence="5 6">
    <name type="scientific">Thomasclavelia spiroformis</name>
    <dbReference type="NCBI Taxonomy" id="29348"/>
    <lineage>
        <taxon>Bacteria</taxon>
        <taxon>Bacillati</taxon>
        <taxon>Bacillota</taxon>
        <taxon>Erysipelotrichia</taxon>
        <taxon>Erysipelotrichales</taxon>
        <taxon>Coprobacillaceae</taxon>
        <taxon>Thomasclavelia</taxon>
    </lineage>
</organism>
<keyword evidence="2" id="KW-0238">DNA-binding</keyword>
<evidence type="ECO:0000256" key="3">
    <source>
        <dbReference type="ARBA" id="ARBA00023163"/>
    </source>
</evidence>
<comment type="caution">
    <text evidence="5">The sequence shown here is derived from an EMBL/GenBank/DDBJ whole genome shotgun (WGS) entry which is preliminary data.</text>
</comment>
<dbReference type="PANTHER" id="PTHR44846">
    <property type="entry name" value="MANNOSYL-D-GLYCERATE TRANSPORT/METABOLISM SYSTEM REPRESSOR MNGR-RELATED"/>
    <property type="match status" value="1"/>
</dbReference>
<dbReference type="PRINTS" id="PR00035">
    <property type="entry name" value="HTHGNTR"/>
</dbReference>
<dbReference type="InterPro" id="IPR036388">
    <property type="entry name" value="WH-like_DNA-bd_sf"/>
</dbReference>
<protein>
    <submittedName>
        <fullName evidence="5">GntR family transcriptional regulator</fullName>
    </submittedName>
</protein>
<dbReference type="GO" id="GO:0003700">
    <property type="term" value="F:DNA-binding transcription factor activity"/>
    <property type="evidence" value="ECO:0007669"/>
    <property type="project" value="InterPro"/>
</dbReference>
<dbReference type="EMBL" id="JAGZCC010000017">
    <property type="protein sequence ID" value="MBS5588023.1"/>
    <property type="molecule type" value="Genomic_DNA"/>
</dbReference>
<dbReference type="GO" id="GO:0003677">
    <property type="term" value="F:DNA binding"/>
    <property type="evidence" value="ECO:0007669"/>
    <property type="project" value="UniProtKB-KW"/>
</dbReference>
<dbReference type="FunFam" id="1.10.10.10:FF:000079">
    <property type="entry name" value="GntR family transcriptional regulator"/>
    <property type="match status" value="1"/>
</dbReference>
<dbReference type="SMART" id="SM00866">
    <property type="entry name" value="UTRA"/>
    <property type="match status" value="1"/>
</dbReference>
<dbReference type="AlphaFoldDB" id="A0A943I301"/>
<dbReference type="Pfam" id="PF00392">
    <property type="entry name" value="GntR"/>
    <property type="match status" value="1"/>
</dbReference>
<dbReference type="SUPFAM" id="SSF46785">
    <property type="entry name" value="Winged helix' DNA-binding domain"/>
    <property type="match status" value="1"/>
</dbReference>
<dbReference type="PANTHER" id="PTHR44846:SF1">
    <property type="entry name" value="MANNOSYL-D-GLYCERATE TRANSPORT_METABOLISM SYSTEM REPRESSOR MNGR-RELATED"/>
    <property type="match status" value="1"/>
</dbReference>
<dbReference type="Proteomes" id="UP000751224">
    <property type="component" value="Unassembled WGS sequence"/>
</dbReference>
<evidence type="ECO:0000313" key="5">
    <source>
        <dbReference type="EMBL" id="MBS5588023.1"/>
    </source>
</evidence>
<evidence type="ECO:0000313" key="6">
    <source>
        <dbReference type="Proteomes" id="UP000751224"/>
    </source>
</evidence>
<dbReference type="InterPro" id="IPR000524">
    <property type="entry name" value="Tscrpt_reg_HTH_GntR"/>
</dbReference>
<dbReference type="CDD" id="cd07377">
    <property type="entry name" value="WHTH_GntR"/>
    <property type="match status" value="1"/>
</dbReference>
<evidence type="ECO:0000259" key="4">
    <source>
        <dbReference type="PROSITE" id="PS50949"/>
    </source>
</evidence>